<evidence type="ECO:0000313" key="2">
    <source>
        <dbReference type="EMBL" id="KKN80407.1"/>
    </source>
</evidence>
<proteinExistence type="predicted"/>
<evidence type="ECO:0008006" key="3">
    <source>
        <dbReference type="Google" id="ProtNLM"/>
    </source>
</evidence>
<accession>A0A0F9TZH8</accession>
<evidence type="ECO:0000256" key="1">
    <source>
        <dbReference type="SAM" id="Phobius"/>
    </source>
</evidence>
<gene>
    <name evidence="2" type="ORF">LCGC14_0330000</name>
</gene>
<comment type="caution">
    <text evidence="2">The sequence shown here is derived from an EMBL/GenBank/DDBJ whole genome shotgun (WGS) entry which is preliminary data.</text>
</comment>
<feature type="transmembrane region" description="Helical" evidence="1">
    <location>
        <begin position="6"/>
        <end position="27"/>
    </location>
</feature>
<reference evidence="2" key="1">
    <citation type="journal article" date="2015" name="Nature">
        <title>Complex archaea that bridge the gap between prokaryotes and eukaryotes.</title>
        <authorList>
            <person name="Spang A."/>
            <person name="Saw J.H."/>
            <person name="Jorgensen S.L."/>
            <person name="Zaremba-Niedzwiedzka K."/>
            <person name="Martijn J."/>
            <person name="Lind A.E."/>
            <person name="van Eijk R."/>
            <person name="Schleper C."/>
            <person name="Guy L."/>
            <person name="Ettema T.J."/>
        </authorList>
    </citation>
    <scope>NUCLEOTIDE SEQUENCE</scope>
</reference>
<dbReference type="EMBL" id="LAZR01000231">
    <property type="protein sequence ID" value="KKN80407.1"/>
    <property type="molecule type" value="Genomic_DNA"/>
</dbReference>
<name>A0A0F9TZH8_9ZZZZ</name>
<keyword evidence="1" id="KW-1133">Transmembrane helix</keyword>
<sequence length="232" mass="25443">MTTLNDYIWVFVGCGGTFYAASPYLAVLRRRYGGKHSTIFIDPDSLAPDNKERQWPLCAPGVTKVSIAAEILGEEEGLEIMARFSPSDPFLGTETSGKPVLAIVNVDNDDTRLQVAEWLAGRVSPGIMVVSGCERLNGQCYSGIWQDGKAILDWRKYHEDVGEEDDTGHRCNPQDVRANALTGVCVGMCIEDVAGLLEGGLIGSAKEFWWETGPRTTSVWHTYVPLIKAVMT</sequence>
<keyword evidence="1" id="KW-0472">Membrane</keyword>
<keyword evidence="1" id="KW-0812">Transmembrane</keyword>
<organism evidence="2">
    <name type="scientific">marine sediment metagenome</name>
    <dbReference type="NCBI Taxonomy" id="412755"/>
    <lineage>
        <taxon>unclassified sequences</taxon>
        <taxon>metagenomes</taxon>
        <taxon>ecological metagenomes</taxon>
    </lineage>
</organism>
<dbReference type="AlphaFoldDB" id="A0A0F9TZH8"/>
<protein>
    <recommendedName>
        <fullName evidence="3">THIF-type NAD/FAD binding fold domain-containing protein</fullName>
    </recommendedName>
</protein>